<evidence type="ECO:0000256" key="12">
    <source>
        <dbReference type="ARBA" id="ARBA00023136"/>
    </source>
</evidence>
<keyword evidence="17" id="KW-0460">Magnesium</keyword>
<comment type="similarity">
    <text evidence="4 18">Belongs to the small GTPase superfamily. Arf family.</text>
</comment>
<dbReference type="PROSITE" id="PS51419">
    <property type="entry name" value="RAB"/>
    <property type="match status" value="1"/>
</dbReference>
<dbReference type="GO" id="GO:0046872">
    <property type="term" value="F:metal ion binding"/>
    <property type="evidence" value="ECO:0007669"/>
    <property type="project" value="UniProtKB-KW"/>
</dbReference>
<evidence type="ECO:0000256" key="16">
    <source>
        <dbReference type="PIRSR" id="PIRSR606689-1"/>
    </source>
</evidence>
<keyword evidence="6" id="KW-1003">Cell membrane</keyword>
<comment type="subcellular location">
    <subcellularLocation>
        <location evidence="3">Cell projection</location>
        <location evidence="3">Cilium membrane</location>
        <topology evidence="3">Peripheral membrane protein</topology>
        <orientation evidence="3">Cytoplasmic side</orientation>
    </subcellularLocation>
    <subcellularLocation>
        <location evidence="2">Cytoplasm</location>
        <location evidence="2">Cytoskeleton</location>
        <location evidence="2">Cilium axoneme</location>
    </subcellularLocation>
    <subcellularLocation>
        <location evidence="1">Cytoplasm</location>
        <location evidence="1">Cytoskeleton</location>
        <location evidence="1">Cilium basal body</location>
    </subcellularLocation>
</comment>
<keyword evidence="13" id="KW-0206">Cytoskeleton</keyword>
<feature type="binding site" evidence="16">
    <location>
        <position position="66"/>
    </location>
    <ligand>
        <name>GTP</name>
        <dbReference type="ChEBI" id="CHEBI:37565"/>
    </ligand>
</feature>
<keyword evidence="8" id="KW-0519">Myristate</keyword>
<dbReference type="Proteomes" id="UP000230750">
    <property type="component" value="Unassembled WGS sequence"/>
</dbReference>
<dbReference type="FunFam" id="3.40.50.300:FF:000457">
    <property type="entry name" value="ADP-ribosylation factor-like protein 6"/>
    <property type="match status" value="1"/>
</dbReference>
<dbReference type="InterPro" id="IPR024156">
    <property type="entry name" value="Small_GTPase_ARF"/>
</dbReference>
<evidence type="ECO:0000256" key="18">
    <source>
        <dbReference type="RuleBase" id="RU003925"/>
    </source>
</evidence>
<proteinExistence type="inferred from homology"/>
<keyword evidence="20" id="KW-1185">Reference proteome</keyword>
<dbReference type="STRING" id="307972.A0A2G8L9Q8"/>
<evidence type="ECO:0000256" key="8">
    <source>
        <dbReference type="ARBA" id="ARBA00022707"/>
    </source>
</evidence>
<evidence type="ECO:0000256" key="5">
    <source>
        <dbReference type="ARBA" id="ARBA00019766"/>
    </source>
</evidence>
<keyword evidence="9 16" id="KW-0547">Nucleotide-binding</keyword>
<keyword evidence="15" id="KW-0449">Lipoprotein</keyword>
<dbReference type="PANTHER" id="PTHR11711">
    <property type="entry name" value="ADP RIBOSYLATION FACTOR-RELATED"/>
    <property type="match status" value="1"/>
</dbReference>
<dbReference type="GO" id="GO:0003924">
    <property type="term" value="F:GTPase activity"/>
    <property type="evidence" value="ECO:0007669"/>
    <property type="project" value="InterPro"/>
</dbReference>
<evidence type="ECO:0000313" key="20">
    <source>
        <dbReference type="Proteomes" id="UP000230750"/>
    </source>
</evidence>
<dbReference type="InterPro" id="IPR027417">
    <property type="entry name" value="P-loop_NTPase"/>
</dbReference>
<evidence type="ECO:0000256" key="4">
    <source>
        <dbReference type="ARBA" id="ARBA00010290"/>
    </source>
</evidence>
<evidence type="ECO:0000256" key="9">
    <source>
        <dbReference type="ARBA" id="ARBA00022741"/>
    </source>
</evidence>
<gene>
    <name evidence="19" type="ORF">BSL78_06095</name>
</gene>
<keyword evidence="10" id="KW-0970">Cilium biogenesis/degradation</keyword>
<dbReference type="GO" id="GO:0005930">
    <property type="term" value="C:axoneme"/>
    <property type="evidence" value="ECO:0007669"/>
    <property type="project" value="UniProtKB-SubCell"/>
</dbReference>
<evidence type="ECO:0000256" key="11">
    <source>
        <dbReference type="ARBA" id="ARBA00023134"/>
    </source>
</evidence>
<evidence type="ECO:0000256" key="15">
    <source>
        <dbReference type="ARBA" id="ARBA00023288"/>
    </source>
</evidence>
<dbReference type="GO" id="GO:0060170">
    <property type="term" value="C:ciliary membrane"/>
    <property type="evidence" value="ECO:0007669"/>
    <property type="project" value="UniProtKB-SubCell"/>
</dbReference>
<evidence type="ECO:0000256" key="7">
    <source>
        <dbReference type="ARBA" id="ARBA00022490"/>
    </source>
</evidence>
<evidence type="ECO:0000256" key="10">
    <source>
        <dbReference type="ARBA" id="ARBA00022794"/>
    </source>
</evidence>
<evidence type="ECO:0000256" key="1">
    <source>
        <dbReference type="ARBA" id="ARBA00004120"/>
    </source>
</evidence>
<evidence type="ECO:0000256" key="3">
    <source>
        <dbReference type="ARBA" id="ARBA00004522"/>
    </source>
</evidence>
<keyword evidence="11 16" id="KW-0342">GTP-binding</keyword>
<protein>
    <recommendedName>
        <fullName evidence="5">ADP-ribosylation factor-like protein 6</fullName>
    </recommendedName>
</protein>
<feature type="binding site" evidence="16">
    <location>
        <begin position="124"/>
        <end position="127"/>
    </location>
    <ligand>
        <name>GTP</name>
        <dbReference type="ChEBI" id="CHEBI:37565"/>
    </ligand>
</feature>
<dbReference type="Gene3D" id="3.40.50.300">
    <property type="entry name" value="P-loop containing nucleotide triphosphate hydrolases"/>
    <property type="match status" value="1"/>
</dbReference>
<name>A0A2G8L9Q8_STIJA</name>
<dbReference type="InterPro" id="IPR041839">
    <property type="entry name" value="Arl6"/>
</dbReference>
<comment type="caution">
    <text evidence="19">The sequence shown here is derived from an EMBL/GenBank/DDBJ whole genome shotgun (WGS) entry which is preliminary data.</text>
</comment>
<dbReference type="EMBL" id="MRZV01000157">
    <property type="protein sequence ID" value="PIK57003.1"/>
    <property type="molecule type" value="Genomic_DNA"/>
</dbReference>
<dbReference type="PROSITE" id="PS51417">
    <property type="entry name" value="ARF"/>
    <property type="match status" value="1"/>
</dbReference>
<sequence>MGSILGVSKKQAQILCVGLDNSGKTTIINKLKPKETQTEDIVPTIGFTVEKFKSTAVNFTVFDMSGQGKYRNLWEHYYKDAEGIIFVLDSSDKLRMVVAKEELDLLLQHSEIKGRRIPVLFFANKMDMKDSLTSVKCSQMLELEKVKDKPWHICSSNALTQEGLHEGVQWLTGMCSHWAAAPSSSECRPAQYFKHFRPALF</sequence>
<reference evidence="19 20" key="1">
    <citation type="journal article" date="2017" name="PLoS Biol.">
        <title>The sea cucumber genome provides insights into morphological evolution and visceral regeneration.</title>
        <authorList>
            <person name="Zhang X."/>
            <person name="Sun L."/>
            <person name="Yuan J."/>
            <person name="Sun Y."/>
            <person name="Gao Y."/>
            <person name="Zhang L."/>
            <person name="Li S."/>
            <person name="Dai H."/>
            <person name="Hamel J.F."/>
            <person name="Liu C."/>
            <person name="Yu Y."/>
            <person name="Liu S."/>
            <person name="Lin W."/>
            <person name="Guo K."/>
            <person name="Jin S."/>
            <person name="Xu P."/>
            <person name="Storey K.B."/>
            <person name="Huan P."/>
            <person name="Zhang T."/>
            <person name="Zhou Y."/>
            <person name="Zhang J."/>
            <person name="Lin C."/>
            <person name="Li X."/>
            <person name="Xing L."/>
            <person name="Huo D."/>
            <person name="Sun M."/>
            <person name="Wang L."/>
            <person name="Mercier A."/>
            <person name="Li F."/>
            <person name="Yang H."/>
            <person name="Xiang J."/>
        </authorList>
    </citation>
    <scope>NUCLEOTIDE SEQUENCE [LARGE SCALE GENOMIC DNA]</scope>
    <source>
        <strain evidence="19">Shaxun</strain>
        <tissue evidence="19">Muscle</tissue>
    </source>
</reference>
<dbReference type="GO" id="GO:0030030">
    <property type="term" value="P:cell projection organization"/>
    <property type="evidence" value="ECO:0007669"/>
    <property type="project" value="UniProtKB-KW"/>
</dbReference>
<accession>A0A2G8L9Q8</accession>
<feature type="binding site" evidence="17">
    <location>
        <position position="25"/>
    </location>
    <ligand>
        <name>Mg(2+)</name>
        <dbReference type="ChEBI" id="CHEBI:18420"/>
    </ligand>
</feature>
<evidence type="ECO:0000313" key="19">
    <source>
        <dbReference type="EMBL" id="PIK57003.1"/>
    </source>
</evidence>
<dbReference type="PRINTS" id="PR00328">
    <property type="entry name" value="SAR1GTPBP"/>
</dbReference>
<dbReference type="GO" id="GO:0005525">
    <property type="term" value="F:GTP binding"/>
    <property type="evidence" value="ECO:0007669"/>
    <property type="project" value="UniProtKB-KW"/>
</dbReference>
<keyword evidence="14" id="KW-0966">Cell projection</keyword>
<keyword evidence="17" id="KW-0479">Metal-binding</keyword>
<dbReference type="SMART" id="SM00178">
    <property type="entry name" value="SAR"/>
    <property type="match status" value="1"/>
</dbReference>
<dbReference type="AlphaFoldDB" id="A0A2G8L9Q8"/>
<dbReference type="NCBIfam" id="TIGR00231">
    <property type="entry name" value="small_GTP"/>
    <property type="match status" value="1"/>
</dbReference>
<dbReference type="InterPro" id="IPR005225">
    <property type="entry name" value="Small_GTP-bd"/>
</dbReference>
<dbReference type="OrthoDB" id="442317at2759"/>
<dbReference type="Pfam" id="PF00025">
    <property type="entry name" value="Arf"/>
    <property type="match status" value="1"/>
</dbReference>
<evidence type="ECO:0000256" key="13">
    <source>
        <dbReference type="ARBA" id="ARBA00023212"/>
    </source>
</evidence>
<dbReference type="SMART" id="SM00177">
    <property type="entry name" value="ARF"/>
    <property type="match status" value="1"/>
</dbReference>
<evidence type="ECO:0000256" key="6">
    <source>
        <dbReference type="ARBA" id="ARBA00022475"/>
    </source>
</evidence>
<keyword evidence="12" id="KW-0472">Membrane</keyword>
<organism evidence="19 20">
    <name type="scientific">Stichopus japonicus</name>
    <name type="common">Sea cucumber</name>
    <dbReference type="NCBI Taxonomy" id="307972"/>
    <lineage>
        <taxon>Eukaryota</taxon>
        <taxon>Metazoa</taxon>
        <taxon>Echinodermata</taxon>
        <taxon>Eleutherozoa</taxon>
        <taxon>Echinozoa</taxon>
        <taxon>Holothuroidea</taxon>
        <taxon>Aspidochirotacea</taxon>
        <taxon>Aspidochirotida</taxon>
        <taxon>Stichopodidae</taxon>
        <taxon>Apostichopus</taxon>
    </lineage>
</organism>
<evidence type="ECO:0000256" key="2">
    <source>
        <dbReference type="ARBA" id="ARBA00004430"/>
    </source>
</evidence>
<keyword evidence="7" id="KW-0963">Cytoplasm</keyword>
<dbReference type="InterPro" id="IPR006689">
    <property type="entry name" value="Small_GTPase_ARF/SAR"/>
</dbReference>
<feature type="binding site" evidence="16">
    <location>
        <begin position="18"/>
        <end position="25"/>
    </location>
    <ligand>
        <name>GTP</name>
        <dbReference type="ChEBI" id="CHEBI:37565"/>
    </ligand>
</feature>
<dbReference type="SUPFAM" id="SSF52540">
    <property type="entry name" value="P-loop containing nucleoside triphosphate hydrolases"/>
    <property type="match status" value="1"/>
</dbReference>
<evidence type="ECO:0000256" key="17">
    <source>
        <dbReference type="PIRSR" id="PIRSR606689-2"/>
    </source>
</evidence>
<dbReference type="CDD" id="cd04157">
    <property type="entry name" value="Arl6"/>
    <property type="match status" value="1"/>
</dbReference>
<feature type="binding site" evidence="17">
    <location>
        <position position="44"/>
    </location>
    <ligand>
        <name>Mg(2+)</name>
        <dbReference type="ChEBI" id="CHEBI:18420"/>
    </ligand>
</feature>
<evidence type="ECO:0000256" key="14">
    <source>
        <dbReference type="ARBA" id="ARBA00023273"/>
    </source>
</evidence>